<dbReference type="EMBL" id="CM029044">
    <property type="protein sequence ID" value="KAG2605812.1"/>
    <property type="molecule type" value="Genomic_DNA"/>
</dbReference>
<sequence length="152" mass="17426">MSRRASNLKPEAMACGRTQHAAGWWALAWHCECERHGWAFFWCCVWSSCFRFLLAAAKHDRNLWERLPRLGCCHWQVGLPSRCLPNPINLCTPSHHVDFAENLFSSSPIFQSAYASGENLPTCMSLFYVLNLLAESFFQSPTTFSQCYPNPF</sequence>
<name>A0A8T0T283_PANVG</name>
<accession>A0A8T0T283</accession>
<comment type="caution">
    <text evidence="1">The sequence shown here is derived from an EMBL/GenBank/DDBJ whole genome shotgun (WGS) entry which is preliminary data.</text>
</comment>
<organism evidence="1 2">
    <name type="scientific">Panicum virgatum</name>
    <name type="common">Blackwell switchgrass</name>
    <dbReference type="NCBI Taxonomy" id="38727"/>
    <lineage>
        <taxon>Eukaryota</taxon>
        <taxon>Viridiplantae</taxon>
        <taxon>Streptophyta</taxon>
        <taxon>Embryophyta</taxon>
        <taxon>Tracheophyta</taxon>
        <taxon>Spermatophyta</taxon>
        <taxon>Magnoliopsida</taxon>
        <taxon>Liliopsida</taxon>
        <taxon>Poales</taxon>
        <taxon>Poaceae</taxon>
        <taxon>PACMAD clade</taxon>
        <taxon>Panicoideae</taxon>
        <taxon>Panicodae</taxon>
        <taxon>Paniceae</taxon>
        <taxon>Panicinae</taxon>
        <taxon>Panicum</taxon>
        <taxon>Panicum sect. Hiantes</taxon>
    </lineage>
</organism>
<evidence type="ECO:0000313" key="2">
    <source>
        <dbReference type="Proteomes" id="UP000823388"/>
    </source>
</evidence>
<dbReference type="Proteomes" id="UP000823388">
    <property type="component" value="Chromosome 4N"/>
</dbReference>
<gene>
    <name evidence="1" type="ORF">PVAP13_4NG152700</name>
</gene>
<proteinExistence type="predicted"/>
<protein>
    <submittedName>
        <fullName evidence="1">Uncharacterized protein</fullName>
    </submittedName>
</protein>
<keyword evidence="2" id="KW-1185">Reference proteome</keyword>
<dbReference type="AlphaFoldDB" id="A0A8T0T283"/>
<reference evidence="1" key="1">
    <citation type="submission" date="2020-05" db="EMBL/GenBank/DDBJ databases">
        <title>WGS assembly of Panicum virgatum.</title>
        <authorList>
            <person name="Lovell J.T."/>
            <person name="Jenkins J."/>
            <person name="Shu S."/>
            <person name="Juenger T.E."/>
            <person name="Schmutz J."/>
        </authorList>
    </citation>
    <scope>NUCLEOTIDE SEQUENCE</scope>
    <source>
        <strain evidence="1">AP13</strain>
    </source>
</reference>
<evidence type="ECO:0000313" key="1">
    <source>
        <dbReference type="EMBL" id="KAG2605812.1"/>
    </source>
</evidence>